<name>A0A5R8Q748_9FIRM</name>
<dbReference type="Gene3D" id="3.20.20.140">
    <property type="entry name" value="Metal-dependent hydrolases"/>
    <property type="match status" value="1"/>
</dbReference>
<evidence type="ECO:0000313" key="5">
    <source>
        <dbReference type="Proteomes" id="UP000306912"/>
    </source>
</evidence>
<sequence length="760" mass="81628">MMGHLLKSGILLDTSHPRHLQQTDILIEDGKISQVAANIAADEHEVIELSGKYVSAGWIDMHAHTFTSDGPLSTDADLLGVEQGVSMVIDAGTAGSDDMPVFFEQMQTKKTKIKAFINVSSMGIASRYELRDLNQIRFDDIRNTYKNYQDFIVGIKVRESGSVVGENGVQPLVLGQTIAKELGLPIMVHIGNTPPELLDILALLKRGDIVTHIYNGKANNIFQGGDVVHPDVIAAHQRGVIFDIGHGRDSFSFDVARRALAQGLVTDTISTDGYTENLPGPVKSLANVVTKFLHLGMPLADCIDKITAKPAAVLGLENGRVLPGLPADITVFSVIREEVELVDSTGAVEIGQQFIQPEMVFIDGDKFLVHPKSTCSQAVIEPLDTAEELNSMELVDLGVRRVINASGRMTKLGVSTPSASVLAAMNRGADSYVLMDELIDAAGQFIASEIGAADVCVTTSASSGIVLTIASLIAKNNIEYIENLTKYSSKLPNQVLMLKGHNVNYNVPIETMVNLGGGVIKEVGSANQASRAQLEAAVSDDTIALFYVKSHHTVQKNMVSLEDMIAVAKAYHLPLIVDAAAEEDFSKYLAMGADLVIYSGTKALCGPTSGFVAGSDAELIANIKAQYRGIGRAMKVGKETIYGLVQAVAEFMQAPPKPVVTQTELEAFMGAVNQIAGLTAEFEDDESGRAIARVQIHVDERTDGYGKNALTLVSELAQGEVAIFTRDYYANVGHFSIDPRPLLAGDLDIILSQLQNLQGE</sequence>
<dbReference type="EMBL" id="VBWP01000014">
    <property type="protein sequence ID" value="TLG71239.1"/>
    <property type="molecule type" value="Genomic_DNA"/>
</dbReference>
<dbReference type="InterPro" id="IPR018319">
    <property type="entry name" value="SelA-like"/>
</dbReference>
<dbReference type="InterPro" id="IPR032466">
    <property type="entry name" value="Metal_Hydrolase"/>
</dbReference>
<dbReference type="InterPro" id="IPR015421">
    <property type="entry name" value="PyrdxlP-dep_Trfase_major"/>
</dbReference>
<dbReference type="NCBIfam" id="NF006689">
    <property type="entry name" value="PRK09237.1"/>
    <property type="match status" value="1"/>
</dbReference>
<keyword evidence="2" id="KW-0663">Pyridoxal phosphate</keyword>
<evidence type="ECO:0000256" key="1">
    <source>
        <dbReference type="ARBA" id="ARBA00044507"/>
    </source>
</evidence>
<dbReference type="AlphaFoldDB" id="A0A5R8Q748"/>
<proteinExistence type="inferred from homology"/>
<protein>
    <submittedName>
        <fullName evidence="4">Amidohydrolase/deacetylase family metallohydrolase</fullName>
    </submittedName>
</protein>
<dbReference type="Pfam" id="PF01979">
    <property type="entry name" value="Amidohydro_1"/>
    <property type="match status" value="1"/>
</dbReference>
<evidence type="ECO:0000313" key="4">
    <source>
        <dbReference type="EMBL" id="TLG71239.1"/>
    </source>
</evidence>
<comment type="cofactor">
    <cofactor evidence="2">
        <name>pyridoxal 5'-phosphate</name>
        <dbReference type="ChEBI" id="CHEBI:597326"/>
    </cofactor>
</comment>
<dbReference type="Pfam" id="PF03841">
    <property type="entry name" value="SelA"/>
    <property type="match status" value="1"/>
</dbReference>
<keyword evidence="5" id="KW-1185">Reference proteome</keyword>
<dbReference type="SUPFAM" id="SSF53383">
    <property type="entry name" value="PLP-dependent transferases"/>
    <property type="match status" value="1"/>
</dbReference>
<dbReference type="InParanoid" id="A0A5R8Q748"/>
<dbReference type="InterPro" id="IPR011059">
    <property type="entry name" value="Metal-dep_hydrolase_composite"/>
</dbReference>
<dbReference type="NCBIfam" id="TIGR01437">
    <property type="entry name" value="selA_rel"/>
    <property type="match status" value="1"/>
</dbReference>
<evidence type="ECO:0000259" key="3">
    <source>
        <dbReference type="Pfam" id="PF01979"/>
    </source>
</evidence>
<dbReference type="GO" id="GO:0019213">
    <property type="term" value="F:deacetylase activity"/>
    <property type="evidence" value="ECO:0007669"/>
    <property type="project" value="InterPro"/>
</dbReference>
<dbReference type="Proteomes" id="UP000306912">
    <property type="component" value="Unassembled WGS sequence"/>
</dbReference>
<feature type="domain" description="Amidohydrolase-related" evidence="3">
    <location>
        <begin position="53"/>
        <end position="338"/>
    </location>
</feature>
<dbReference type="PANTHER" id="PTHR42717:SF1">
    <property type="entry name" value="IMIDAZOLONEPROPIONASE AND RELATED AMIDOHYDROLASES"/>
    <property type="match status" value="1"/>
</dbReference>
<evidence type="ECO:0000256" key="2">
    <source>
        <dbReference type="PIRSR" id="PIRSR618319-50"/>
    </source>
</evidence>
<organism evidence="4 5">
    <name type="scientific">Culicoidibacter larvae</name>
    <dbReference type="NCBI Taxonomy" id="2579976"/>
    <lineage>
        <taxon>Bacteria</taxon>
        <taxon>Bacillati</taxon>
        <taxon>Bacillota</taxon>
        <taxon>Culicoidibacteria</taxon>
        <taxon>Culicoidibacterales</taxon>
        <taxon>Culicoidibacteraceae</taxon>
        <taxon>Culicoidibacter</taxon>
    </lineage>
</organism>
<comment type="caution">
    <text evidence="4">The sequence shown here is derived from an EMBL/GenBank/DDBJ whole genome shotgun (WGS) entry which is preliminary data.</text>
</comment>
<dbReference type="SUPFAM" id="SSF51556">
    <property type="entry name" value="Metallo-dependent hydrolases"/>
    <property type="match status" value="1"/>
</dbReference>
<dbReference type="InterPro" id="IPR020043">
    <property type="entry name" value="Deacetylase_Atu3266-like"/>
</dbReference>
<dbReference type="GO" id="GO:0016810">
    <property type="term" value="F:hydrolase activity, acting on carbon-nitrogen (but not peptide) bonds"/>
    <property type="evidence" value="ECO:0007669"/>
    <property type="project" value="InterPro"/>
</dbReference>
<dbReference type="PANTHER" id="PTHR42717">
    <property type="entry name" value="DIHYDROOROTASE-RELATED"/>
    <property type="match status" value="1"/>
</dbReference>
<dbReference type="InterPro" id="IPR015424">
    <property type="entry name" value="PyrdxlP-dep_Trfase"/>
</dbReference>
<dbReference type="Gene3D" id="2.30.40.10">
    <property type="entry name" value="Urease, subunit C, domain 1"/>
    <property type="match status" value="1"/>
</dbReference>
<reference evidence="4 5" key="1">
    <citation type="submission" date="2019-05" db="EMBL/GenBank/DDBJ databases">
        <title>Culicoidintestinum kansasii gen. nov., sp. nov. from the gastrointestinal tract of the biting midge, Culicoides sonorensis.</title>
        <authorList>
            <person name="Neupane S."/>
            <person name="Ghosh A."/>
            <person name="Gunther S."/>
            <person name="Martin K."/>
            <person name="Zurek L."/>
        </authorList>
    </citation>
    <scope>NUCLEOTIDE SEQUENCE [LARGE SCALE GENOMIC DNA]</scope>
    <source>
        <strain evidence="4 5">CS-1</strain>
    </source>
</reference>
<dbReference type="OrthoDB" id="9796020at2"/>
<dbReference type="Gene3D" id="3.40.640.10">
    <property type="entry name" value="Type I PLP-dependent aspartate aminotransferase-like (Major domain)"/>
    <property type="match status" value="1"/>
</dbReference>
<dbReference type="InterPro" id="IPR006680">
    <property type="entry name" value="Amidohydro-rel"/>
</dbReference>
<accession>A0A5R8Q748</accession>
<dbReference type="InterPro" id="IPR006337">
    <property type="entry name" value="DgaE-like"/>
</dbReference>
<gene>
    <name evidence="4" type="ORF">FEZ08_11330</name>
</gene>
<dbReference type="SUPFAM" id="SSF51338">
    <property type="entry name" value="Composite domain of metallo-dependent hydrolases"/>
    <property type="match status" value="1"/>
</dbReference>
<keyword evidence="4" id="KW-0378">Hydrolase</keyword>
<dbReference type="RefSeq" id="WP_138192470.1">
    <property type="nucleotide sequence ID" value="NZ_VBWP01000014.1"/>
</dbReference>
<feature type="modified residue" description="N6-(pyridoxal phosphate)lysine" evidence="2">
    <location>
        <position position="602"/>
    </location>
</feature>
<comment type="similarity">
    <text evidence="1">Belongs to the SelA family.</text>
</comment>